<reference evidence="2" key="1">
    <citation type="submission" date="2024-04" db="EMBL/GenBank/DDBJ databases">
        <authorList>
            <person name="Shaw F."/>
            <person name="Minotto A."/>
        </authorList>
    </citation>
    <scope>NUCLEOTIDE SEQUENCE [LARGE SCALE GENOMIC DNA]</scope>
</reference>
<keyword evidence="2" id="KW-1185">Reference proteome</keyword>
<sequence>MFTVCLYRALCKQYVLALHAANLSDNSLRLALRLAVCLHFFLRIIQDECCSLVIFCFGPHRCASIEIAGCHRRSRISMKPETYWKNRAVVLVGKLRNGRRVAVSQPMSVVFFFFCSGIPRRFSLSERSPCSIDRTILWKKSIQTNEVVFLIAYVGSSALLRHLLYLPSMTIRATRMPFFLSPARLCVEWGEMDRWLLYRARRRNKVLKAAFALTQCRGIVCRKRCTWGLRDK</sequence>
<organism evidence="1 2">
    <name type="scientific">Somion occarium</name>
    <dbReference type="NCBI Taxonomy" id="3059160"/>
    <lineage>
        <taxon>Eukaryota</taxon>
        <taxon>Fungi</taxon>
        <taxon>Dikarya</taxon>
        <taxon>Basidiomycota</taxon>
        <taxon>Agaricomycotina</taxon>
        <taxon>Agaricomycetes</taxon>
        <taxon>Polyporales</taxon>
        <taxon>Cerrenaceae</taxon>
        <taxon>Somion</taxon>
    </lineage>
</organism>
<gene>
    <name evidence="1" type="ORF">GFSPODELE1_LOCUS9478</name>
</gene>
<dbReference type="EMBL" id="OZ037950">
    <property type="protein sequence ID" value="CAL1713784.1"/>
    <property type="molecule type" value="Genomic_DNA"/>
</dbReference>
<evidence type="ECO:0008006" key="3">
    <source>
        <dbReference type="Google" id="ProtNLM"/>
    </source>
</evidence>
<name>A0ABP1E4L0_9APHY</name>
<evidence type="ECO:0000313" key="1">
    <source>
        <dbReference type="EMBL" id="CAL1713784.1"/>
    </source>
</evidence>
<proteinExistence type="predicted"/>
<protein>
    <recommendedName>
        <fullName evidence="3">Secreted protein</fullName>
    </recommendedName>
</protein>
<evidence type="ECO:0000313" key="2">
    <source>
        <dbReference type="Proteomes" id="UP001497453"/>
    </source>
</evidence>
<dbReference type="Proteomes" id="UP001497453">
    <property type="component" value="Chromosome 7"/>
</dbReference>
<accession>A0ABP1E4L0</accession>